<feature type="region of interest" description="Disordered" evidence="1">
    <location>
        <begin position="44"/>
        <end position="64"/>
    </location>
</feature>
<feature type="transmembrane region" description="Helical" evidence="2">
    <location>
        <begin position="155"/>
        <end position="178"/>
    </location>
</feature>
<evidence type="ECO:0000256" key="1">
    <source>
        <dbReference type="SAM" id="MobiDB-lite"/>
    </source>
</evidence>
<proteinExistence type="predicted"/>
<feature type="compositionally biased region" description="Low complexity" evidence="1">
    <location>
        <begin position="53"/>
        <end position="64"/>
    </location>
</feature>
<dbReference type="InterPro" id="IPR027948">
    <property type="entry name" value="DUF4436"/>
</dbReference>
<comment type="caution">
    <text evidence="3">The sequence shown here is derived from an EMBL/GenBank/DDBJ whole genome shotgun (WGS) entry which is preliminary data.</text>
</comment>
<dbReference type="EMBL" id="MCGO01000095">
    <property type="protein sequence ID" value="ORY28439.1"/>
    <property type="molecule type" value="Genomic_DNA"/>
</dbReference>
<protein>
    <submittedName>
        <fullName evidence="3">Uncharacterized protein</fullName>
    </submittedName>
</protein>
<dbReference type="AlphaFoldDB" id="A0A1Y2B0S2"/>
<accession>A0A1Y2B0S2</accession>
<dbReference type="OrthoDB" id="5594013at2759"/>
<feature type="compositionally biased region" description="Polar residues" evidence="1">
    <location>
        <begin position="7"/>
        <end position="20"/>
    </location>
</feature>
<feature type="transmembrane region" description="Helical" evidence="2">
    <location>
        <begin position="215"/>
        <end position="235"/>
    </location>
</feature>
<keyword evidence="2" id="KW-0472">Membrane</keyword>
<reference evidence="3 4" key="1">
    <citation type="submission" date="2016-07" db="EMBL/GenBank/DDBJ databases">
        <title>Pervasive Adenine N6-methylation of Active Genes in Fungi.</title>
        <authorList>
            <consortium name="DOE Joint Genome Institute"/>
            <person name="Mondo S.J."/>
            <person name="Dannebaum R.O."/>
            <person name="Kuo R.C."/>
            <person name="Labutti K."/>
            <person name="Haridas S."/>
            <person name="Kuo A."/>
            <person name="Salamov A."/>
            <person name="Ahrendt S.R."/>
            <person name="Lipzen A."/>
            <person name="Sullivan W."/>
            <person name="Andreopoulos W.B."/>
            <person name="Clum A."/>
            <person name="Lindquist E."/>
            <person name="Daum C."/>
            <person name="Ramamoorthy G.K."/>
            <person name="Gryganskyi A."/>
            <person name="Culley D."/>
            <person name="Magnuson J.K."/>
            <person name="James T.Y."/>
            <person name="O'Malley M.A."/>
            <person name="Stajich J.E."/>
            <person name="Spatafora J.W."/>
            <person name="Visel A."/>
            <person name="Grigoriev I.V."/>
        </authorList>
    </citation>
    <scope>NUCLEOTIDE SEQUENCE [LARGE SCALE GENOMIC DNA]</scope>
    <source>
        <strain evidence="3 4">JEL800</strain>
    </source>
</reference>
<dbReference type="Pfam" id="PF14494">
    <property type="entry name" value="DUF4436"/>
    <property type="match status" value="1"/>
</dbReference>
<feature type="region of interest" description="Disordered" evidence="1">
    <location>
        <begin position="1"/>
        <end position="20"/>
    </location>
</feature>
<keyword evidence="2" id="KW-1133">Transmembrane helix</keyword>
<keyword evidence="4" id="KW-1185">Reference proteome</keyword>
<sequence length="415" mass="44618">MGRSKHTSPSTSHQTHLPSKSSLTHNTLILLITIIAGTVAIGLTSTPPPKPTPTSITSQQPQQPLPQTYLKITSNITTIDPSTHTTNTTIGMDGDVNLYPFEEWTIEGLVTATIGGKKVPLILDIGGRVHGFEAGTEVLGMDGGVMVTLTIRRSWAVRVFAVIVLIKLWGLAVGATLYTGMDDSVLAVHVGMLFALPGLRSTLPGAPAIGCLVDLVCFVWVMGILAGCVCVHLKILSQRALELSKATVLSGVVYNIPKIVESTEQQAESVVKSIDAKVNDAKDQFDAMADSVGTIANIVREQAFDSVTTKMEATIKPSLNQMETSVTIYKEGMQVIPKSEDIPDYDLHFEGFNDTIPVLRASLKPIDSSPPTSVSQVRNGVDNFASREVMEPVNLMRKLPPLQKVDQGTDVNIII</sequence>
<evidence type="ECO:0000256" key="2">
    <source>
        <dbReference type="SAM" id="Phobius"/>
    </source>
</evidence>
<organism evidence="3 4">
    <name type="scientific">Rhizoclosmatium globosum</name>
    <dbReference type="NCBI Taxonomy" id="329046"/>
    <lineage>
        <taxon>Eukaryota</taxon>
        <taxon>Fungi</taxon>
        <taxon>Fungi incertae sedis</taxon>
        <taxon>Chytridiomycota</taxon>
        <taxon>Chytridiomycota incertae sedis</taxon>
        <taxon>Chytridiomycetes</taxon>
        <taxon>Chytridiales</taxon>
        <taxon>Chytriomycetaceae</taxon>
        <taxon>Rhizoclosmatium</taxon>
    </lineage>
</organism>
<gene>
    <name evidence="3" type="ORF">BCR33DRAFT_725145</name>
</gene>
<dbReference type="Proteomes" id="UP000193642">
    <property type="component" value="Unassembled WGS sequence"/>
</dbReference>
<feature type="transmembrane region" description="Helical" evidence="2">
    <location>
        <begin position="23"/>
        <end position="43"/>
    </location>
</feature>
<evidence type="ECO:0000313" key="4">
    <source>
        <dbReference type="Proteomes" id="UP000193642"/>
    </source>
</evidence>
<name>A0A1Y2B0S2_9FUNG</name>
<keyword evidence="2" id="KW-0812">Transmembrane</keyword>
<evidence type="ECO:0000313" key="3">
    <source>
        <dbReference type="EMBL" id="ORY28439.1"/>
    </source>
</evidence>